<dbReference type="InterPro" id="IPR036322">
    <property type="entry name" value="WD40_repeat_dom_sf"/>
</dbReference>
<keyword evidence="1 3" id="KW-0853">WD repeat</keyword>
<dbReference type="SMART" id="SM00320">
    <property type="entry name" value="WD40"/>
    <property type="match status" value="6"/>
</dbReference>
<evidence type="ECO:0000256" key="4">
    <source>
        <dbReference type="SAM" id="MobiDB-lite"/>
    </source>
</evidence>
<dbReference type="InterPro" id="IPR019775">
    <property type="entry name" value="WD40_repeat_CS"/>
</dbReference>
<proteinExistence type="predicted"/>
<evidence type="ECO:0000256" key="3">
    <source>
        <dbReference type="PROSITE-ProRule" id="PRU00221"/>
    </source>
</evidence>
<name>A0A0D0ACI3_9AGAM</name>
<protein>
    <submittedName>
        <fullName evidence="5">Uncharacterized protein</fullName>
    </submittedName>
</protein>
<evidence type="ECO:0000256" key="2">
    <source>
        <dbReference type="ARBA" id="ARBA00022737"/>
    </source>
</evidence>
<organism evidence="5 6">
    <name type="scientific">Pisolithus microcarpus 441</name>
    <dbReference type="NCBI Taxonomy" id="765257"/>
    <lineage>
        <taxon>Eukaryota</taxon>
        <taxon>Fungi</taxon>
        <taxon>Dikarya</taxon>
        <taxon>Basidiomycota</taxon>
        <taxon>Agaricomycotina</taxon>
        <taxon>Agaricomycetes</taxon>
        <taxon>Agaricomycetidae</taxon>
        <taxon>Boletales</taxon>
        <taxon>Sclerodermatineae</taxon>
        <taxon>Pisolithaceae</taxon>
        <taxon>Pisolithus</taxon>
    </lineage>
</organism>
<dbReference type="InterPro" id="IPR001680">
    <property type="entry name" value="WD40_rpt"/>
</dbReference>
<keyword evidence="6" id="KW-1185">Reference proteome</keyword>
<evidence type="ECO:0000313" key="6">
    <source>
        <dbReference type="Proteomes" id="UP000054018"/>
    </source>
</evidence>
<feature type="repeat" description="WD" evidence="3">
    <location>
        <begin position="218"/>
        <end position="259"/>
    </location>
</feature>
<gene>
    <name evidence="5" type="ORF">PISMIDRAFT_6575</name>
</gene>
<sequence>MSDVQVDNVHDDVTSLSISPDGKHVAFGAIDGTLILWHVDRRRHICAPIKAHQDIINSVCYSADGRLTASASDDETIGLWDAITGQSLWSTFTSHADGVLTVGFMTDSRTVISLSRDRVVLVWKATTGEVERQFRISLDTRSLATLSSDGKKLLAAHMGGITVWNTVTMESTMTVRLSGPMVLCMALSQDSVKVAFGMADKSIHIRDLENDEAHSPRLEGCTDLPTHVAWSSDGRTVSSVAQDATLRVWNMESRQCLSENHRTMGPITYTPGGSFVVCPSDDGSPDTWQVPQTPHHPSTFLLDLPVTTVSMHCTTGVMESDALGGTSGDVPATSGQHAQPEGPPGRNTRSKARLFFSQILRWLSTRRKKSDEINTGCENPVAVAPGTRRGEPNRETSQLHRSLPP</sequence>
<dbReference type="PANTHER" id="PTHR19848:SF8">
    <property type="entry name" value="F-BOX AND WD REPEAT DOMAIN CONTAINING 7"/>
    <property type="match status" value="1"/>
</dbReference>
<dbReference type="SUPFAM" id="SSF50978">
    <property type="entry name" value="WD40 repeat-like"/>
    <property type="match status" value="1"/>
</dbReference>
<dbReference type="Gene3D" id="2.130.10.10">
    <property type="entry name" value="YVTN repeat-like/Quinoprotein amine dehydrogenase"/>
    <property type="match status" value="2"/>
</dbReference>
<reference evidence="6" key="2">
    <citation type="submission" date="2015-01" db="EMBL/GenBank/DDBJ databases">
        <title>Evolutionary Origins and Diversification of the Mycorrhizal Mutualists.</title>
        <authorList>
            <consortium name="DOE Joint Genome Institute"/>
            <consortium name="Mycorrhizal Genomics Consortium"/>
            <person name="Kohler A."/>
            <person name="Kuo A."/>
            <person name="Nagy L.G."/>
            <person name="Floudas D."/>
            <person name="Copeland A."/>
            <person name="Barry K.W."/>
            <person name="Cichocki N."/>
            <person name="Veneault-Fourrey C."/>
            <person name="LaButti K."/>
            <person name="Lindquist E.A."/>
            <person name="Lipzen A."/>
            <person name="Lundell T."/>
            <person name="Morin E."/>
            <person name="Murat C."/>
            <person name="Riley R."/>
            <person name="Ohm R."/>
            <person name="Sun H."/>
            <person name="Tunlid A."/>
            <person name="Henrissat B."/>
            <person name="Grigoriev I.V."/>
            <person name="Hibbett D.S."/>
            <person name="Martin F."/>
        </authorList>
    </citation>
    <scope>NUCLEOTIDE SEQUENCE [LARGE SCALE GENOMIC DNA]</scope>
    <source>
        <strain evidence="6">441</strain>
    </source>
</reference>
<dbReference type="Pfam" id="PF00400">
    <property type="entry name" value="WD40"/>
    <property type="match status" value="4"/>
</dbReference>
<keyword evidence="2" id="KW-0677">Repeat</keyword>
<dbReference type="PROSITE" id="PS50082">
    <property type="entry name" value="WD_REPEATS_2"/>
    <property type="match status" value="4"/>
</dbReference>
<evidence type="ECO:0000256" key="1">
    <source>
        <dbReference type="ARBA" id="ARBA00022574"/>
    </source>
</evidence>
<accession>A0A0D0ACI3</accession>
<dbReference type="STRING" id="765257.A0A0D0ACI3"/>
<dbReference type="InterPro" id="IPR015943">
    <property type="entry name" value="WD40/YVTN_repeat-like_dom_sf"/>
</dbReference>
<dbReference type="Proteomes" id="UP000054018">
    <property type="component" value="Unassembled WGS sequence"/>
</dbReference>
<dbReference type="PANTHER" id="PTHR19848">
    <property type="entry name" value="WD40 REPEAT PROTEIN"/>
    <property type="match status" value="1"/>
</dbReference>
<dbReference type="PROSITE" id="PS50294">
    <property type="entry name" value="WD_REPEATS_REGION"/>
    <property type="match status" value="2"/>
</dbReference>
<dbReference type="HOGENOM" id="CLU_049068_0_0_1"/>
<feature type="region of interest" description="Disordered" evidence="4">
    <location>
        <begin position="367"/>
        <end position="405"/>
    </location>
</feature>
<feature type="repeat" description="WD" evidence="3">
    <location>
        <begin position="92"/>
        <end position="133"/>
    </location>
</feature>
<feature type="compositionally biased region" description="Basic and acidic residues" evidence="4">
    <location>
        <begin position="388"/>
        <end position="398"/>
    </location>
</feature>
<dbReference type="EMBL" id="KN833688">
    <property type="protein sequence ID" value="KIK29813.1"/>
    <property type="molecule type" value="Genomic_DNA"/>
</dbReference>
<reference evidence="5 6" key="1">
    <citation type="submission" date="2014-04" db="EMBL/GenBank/DDBJ databases">
        <authorList>
            <consortium name="DOE Joint Genome Institute"/>
            <person name="Kuo A."/>
            <person name="Kohler A."/>
            <person name="Costa M.D."/>
            <person name="Nagy L.G."/>
            <person name="Floudas D."/>
            <person name="Copeland A."/>
            <person name="Barry K.W."/>
            <person name="Cichocki N."/>
            <person name="Veneault-Fourrey C."/>
            <person name="LaButti K."/>
            <person name="Lindquist E.A."/>
            <person name="Lipzen A."/>
            <person name="Lundell T."/>
            <person name="Morin E."/>
            <person name="Murat C."/>
            <person name="Sun H."/>
            <person name="Tunlid A."/>
            <person name="Henrissat B."/>
            <person name="Grigoriev I.V."/>
            <person name="Hibbett D.S."/>
            <person name="Martin F."/>
            <person name="Nordberg H.P."/>
            <person name="Cantor M.N."/>
            <person name="Hua S.X."/>
        </authorList>
    </citation>
    <scope>NUCLEOTIDE SEQUENCE [LARGE SCALE GENOMIC DNA]</scope>
    <source>
        <strain evidence="5 6">441</strain>
    </source>
</reference>
<evidence type="ECO:0000313" key="5">
    <source>
        <dbReference type="EMBL" id="KIK29813.1"/>
    </source>
</evidence>
<dbReference type="AlphaFoldDB" id="A0A0D0ACI3"/>
<feature type="repeat" description="WD" evidence="3">
    <location>
        <begin position="49"/>
        <end position="90"/>
    </location>
</feature>
<dbReference type="PROSITE" id="PS00678">
    <property type="entry name" value="WD_REPEATS_1"/>
    <property type="match status" value="1"/>
</dbReference>
<dbReference type="OrthoDB" id="2645606at2759"/>
<feature type="repeat" description="WD" evidence="3">
    <location>
        <begin position="6"/>
        <end position="47"/>
    </location>
</feature>
<feature type="region of interest" description="Disordered" evidence="4">
    <location>
        <begin position="321"/>
        <end position="350"/>
    </location>
</feature>